<dbReference type="Proteomes" id="UP000220922">
    <property type="component" value="Unassembled WGS sequence"/>
</dbReference>
<name>A0A2H3KKV6_9CHLR</name>
<dbReference type="RefSeq" id="WP_097654026.1">
    <property type="nucleotide sequence ID" value="NZ_LYXE01000120.1"/>
</dbReference>
<keyword evidence="3" id="KW-1185">Reference proteome</keyword>
<dbReference type="OrthoDB" id="5525274at2"/>
<dbReference type="EMBL" id="LYXE01000120">
    <property type="protein sequence ID" value="PDV97882.1"/>
    <property type="molecule type" value="Genomic_DNA"/>
</dbReference>
<accession>A0A2H3KKV6</accession>
<proteinExistence type="predicted"/>
<evidence type="ECO:0000256" key="1">
    <source>
        <dbReference type="SAM" id="MobiDB-lite"/>
    </source>
</evidence>
<dbReference type="AlphaFoldDB" id="A0A2H3KKV6"/>
<organism evidence="2 3">
    <name type="scientific">Candidatus Chloroploca asiatica</name>
    <dbReference type="NCBI Taxonomy" id="1506545"/>
    <lineage>
        <taxon>Bacteria</taxon>
        <taxon>Bacillati</taxon>
        <taxon>Chloroflexota</taxon>
        <taxon>Chloroflexia</taxon>
        <taxon>Chloroflexales</taxon>
        <taxon>Chloroflexineae</taxon>
        <taxon>Oscillochloridaceae</taxon>
        <taxon>Candidatus Chloroploca</taxon>
    </lineage>
</organism>
<comment type="caution">
    <text evidence="2">The sequence shown here is derived from an EMBL/GenBank/DDBJ whole genome shotgun (WGS) entry which is preliminary data.</text>
</comment>
<feature type="region of interest" description="Disordered" evidence="1">
    <location>
        <begin position="323"/>
        <end position="352"/>
    </location>
</feature>
<protein>
    <submittedName>
        <fullName evidence="2">Uncharacterized protein</fullName>
    </submittedName>
</protein>
<sequence length="586" mass="63491">MSRLVHRVRLHAPAAHLVQRGAFLLEDALRTASLPGAGPGLLLLVRYLHVGTINPARNPVALAMALEARMRLLRATAVHAATAGAPAAQAVYFHDEAEAYTLLALRLVARQPISAWFWRLVVPPLDPRAPLRSLLYAIPATSVGTAMLLRVLTELAAREALEPLLATLTPTDGARLLALRHWSAPVAAPALPPNDAAQMQGLAGPPAMPTALLASAWRTPLARWIKRWGSGDPRSHWLATSALVATHPPRVLDPTLPIRAALLTSMMTIAPTAQPSPVGFTPEPDQDPHPAQAAHTATYPAEATTDELPPSGGATFSALGAPVERSSQLKPGPQGNQAALPQPSPPLANHPSKSIPTWKLPVTQLGGLFFLLPVLERLDIRAFLAAQPHWIEADLGWALLREVALHLGLTEQDPLHHLLGEAMPDDPALTFVAPATWHNGPAVLPSATIHRVEQQPGLRVIIDRTGRLLLARWSHQRPAGLHELHAATDLRRGAPLANLPSPLHAWITAARRWLRRSPAHIGLRDLINRPALVSATTTHLDLTFDHSQTDLRLRRLGLDFNPGWVPWLGKVVSFHYANVEELRYAL</sequence>
<evidence type="ECO:0000313" key="3">
    <source>
        <dbReference type="Proteomes" id="UP000220922"/>
    </source>
</evidence>
<feature type="region of interest" description="Disordered" evidence="1">
    <location>
        <begin position="273"/>
        <end position="297"/>
    </location>
</feature>
<gene>
    <name evidence="2" type="ORF">A9Q02_17065</name>
</gene>
<reference evidence="2 3" key="1">
    <citation type="submission" date="2016-05" db="EMBL/GenBank/DDBJ databases">
        <authorList>
            <person name="Lavstsen T."/>
            <person name="Jespersen J.S."/>
        </authorList>
    </citation>
    <scope>NUCLEOTIDE SEQUENCE [LARGE SCALE GENOMIC DNA]</scope>
    <source>
        <strain evidence="2 3">B7-9</strain>
    </source>
</reference>
<evidence type="ECO:0000313" key="2">
    <source>
        <dbReference type="EMBL" id="PDV97882.1"/>
    </source>
</evidence>